<reference evidence="1 2" key="1">
    <citation type="submission" date="2018-11" db="EMBL/GenBank/DDBJ databases">
        <title>Sequencing the genomes of 1000 actinobacteria strains.</title>
        <authorList>
            <person name="Klenk H.-P."/>
        </authorList>
    </citation>
    <scope>NUCLEOTIDE SEQUENCE [LARGE SCALE GENOMIC DNA]</scope>
    <source>
        <strain evidence="1 2">DSM 44348</strain>
    </source>
</reference>
<name>A0A3N2GR22_9PSEU</name>
<organism evidence="1 2">
    <name type="scientific">Amycolatopsis thermoflava</name>
    <dbReference type="NCBI Taxonomy" id="84480"/>
    <lineage>
        <taxon>Bacteria</taxon>
        <taxon>Bacillati</taxon>
        <taxon>Actinomycetota</taxon>
        <taxon>Actinomycetes</taxon>
        <taxon>Pseudonocardiales</taxon>
        <taxon>Pseudonocardiaceae</taxon>
        <taxon>Amycolatopsis</taxon>
        <taxon>Amycolatopsis methanolica group</taxon>
    </lineage>
</organism>
<accession>A0A3N2GR22</accession>
<protein>
    <submittedName>
        <fullName evidence="1">Uncharacterized protein</fullName>
    </submittedName>
</protein>
<evidence type="ECO:0000313" key="1">
    <source>
        <dbReference type="EMBL" id="ROS39067.1"/>
    </source>
</evidence>
<proteinExistence type="predicted"/>
<dbReference type="RefSeq" id="WP_269462650.1">
    <property type="nucleotide sequence ID" value="NZ_JBHXOR010000003.1"/>
</dbReference>
<dbReference type="Proteomes" id="UP000274843">
    <property type="component" value="Unassembled WGS sequence"/>
</dbReference>
<dbReference type="EMBL" id="RKHY01000001">
    <property type="protein sequence ID" value="ROS39067.1"/>
    <property type="molecule type" value="Genomic_DNA"/>
</dbReference>
<gene>
    <name evidence="1" type="ORF">EDD35_1360</name>
</gene>
<evidence type="ECO:0000313" key="2">
    <source>
        <dbReference type="Proteomes" id="UP000274843"/>
    </source>
</evidence>
<sequence length="40" mass="4343">MKEIASGLRFPEGRVALDDGSVLVVEIERRTLSRVSPDGS</sequence>
<comment type="caution">
    <text evidence="1">The sequence shown here is derived from an EMBL/GenBank/DDBJ whole genome shotgun (WGS) entry which is preliminary data.</text>
</comment>
<dbReference type="AlphaFoldDB" id="A0A3N2GR22"/>
<dbReference type="GeneID" id="301849452"/>
<keyword evidence="2" id="KW-1185">Reference proteome</keyword>